<dbReference type="PROSITE" id="PS00463">
    <property type="entry name" value="ZN2_CY6_FUNGAL_1"/>
    <property type="match status" value="1"/>
</dbReference>
<dbReference type="OrthoDB" id="3598904at2759"/>
<protein>
    <recommendedName>
        <fullName evidence="3">Zn(2)-C6 fungal-type domain-containing protein</fullName>
    </recommendedName>
</protein>
<dbReference type="InterPro" id="IPR036864">
    <property type="entry name" value="Zn2-C6_fun-type_DNA-bd_sf"/>
</dbReference>
<reference evidence="4" key="2">
    <citation type="submission" date="2021-01" db="EMBL/GenBank/DDBJ databases">
        <authorList>
            <person name="Schikora-Tamarit M.A."/>
        </authorList>
    </citation>
    <scope>NUCLEOTIDE SEQUENCE</scope>
    <source>
        <strain evidence="4">CBS6075</strain>
    </source>
</reference>
<dbReference type="Gene3D" id="4.10.240.10">
    <property type="entry name" value="Zn(2)-C6 fungal-type DNA-binding domain"/>
    <property type="match status" value="1"/>
</dbReference>
<dbReference type="PROSITE" id="PS50048">
    <property type="entry name" value="ZN2_CY6_FUNGAL_2"/>
    <property type="match status" value="1"/>
</dbReference>
<dbReference type="SMART" id="SM00066">
    <property type="entry name" value="GAL4"/>
    <property type="match status" value="1"/>
</dbReference>
<dbReference type="AlphaFoldDB" id="A0A9P8PG07"/>
<dbReference type="InterPro" id="IPR021858">
    <property type="entry name" value="Fun_TF"/>
</dbReference>
<dbReference type="GO" id="GO:0008270">
    <property type="term" value="F:zinc ion binding"/>
    <property type="evidence" value="ECO:0007669"/>
    <property type="project" value="InterPro"/>
</dbReference>
<keyword evidence="2" id="KW-0539">Nucleus</keyword>
<evidence type="ECO:0000256" key="2">
    <source>
        <dbReference type="ARBA" id="ARBA00023242"/>
    </source>
</evidence>
<dbReference type="GO" id="GO:0005634">
    <property type="term" value="C:nucleus"/>
    <property type="evidence" value="ECO:0007669"/>
    <property type="project" value="UniProtKB-SubCell"/>
</dbReference>
<sequence length="473" mass="53171">MAKAKLRVKTGCLACKLKKKKCDERQPVCSRCSKSARQCIWPELFSDKRFKGGNNLHSVATVALKSSTVVASNVSQSDTQLMSFVFPNNHILPGVVLDNHEIELLNRFTVSFIPAISPPHAHEKLRPLSTFVPYVTVRQELIDLFLACGAIDKSWNHHDSRARAFDYYKRFLKNWRKQASGEGPGRFDNLVFVTVQLVLLLDKHIGTNSRSVCGHVSMGFKVLQRQSKTSYLEATHQPIQRVLLESFLYNYVVSILFAAEEDLDLLPPIGTLDQFKSALENPIFKGASEVWANNPVMGASIDLFSKIEKLSWFFRLQSRIPVHSEAQILLEELKEFCAVQSDDYGLHMHQNVSYMYSIAGRLILLKMLHPEFPDTDPQIESLVNEALVYLVNTKMGAHNGCVGSIVAWPLAIIGFASRSELQRAIILRKAEELGETLHAGFALQVSELVRISWEEGLGLNILYATELLANFAL</sequence>
<dbReference type="Pfam" id="PF11951">
    <property type="entry name" value="Fungal_trans_2"/>
    <property type="match status" value="1"/>
</dbReference>
<dbReference type="Proteomes" id="UP000769157">
    <property type="component" value="Unassembled WGS sequence"/>
</dbReference>
<reference evidence="4" key="1">
    <citation type="journal article" date="2021" name="Open Biol.">
        <title>Shared evolutionary footprints suggest mitochondrial oxidative damage underlies multiple complex I losses in fungi.</title>
        <authorList>
            <person name="Schikora-Tamarit M.A."/>
            <person name="Marcet-Houben M."/>
            <person name="Nosek J."/>
            <person name="Gabaldon T."/>
        </authorList>
    </citation>
    <scope>NUCLEOTIDE SEQUENCE</scope>
    <source>
        <strain evidence="4">CBS6075</strain>
    </source>
</reference>
<evidence type="ECO:0000256" key="1">
    <source>
        <dbReference type="ARBA" id="ARBA00004123"/>
    </source>
</evidence>
<evidence type="ECO:0000313" key="5">
    <source>
        <dbReference type="Proteomes" id="UP000769157"/>
    </source>
</evidence>
<dbReference type="SUPFAM" id="SSF57701">
    <property type="entry name" value="Zn2/Cys6 DNA-binding domain"/>
    <property type="match status" value="1"/>
</dbReference>
<dbReference type="Pfam" id="PF00172">
    <property type="entry name" value="Zn_clus"/>
    <property type="match status" value="1"/>
</dbReference>
<evidence type="ECO:0000313" key="4">
    <source>
        <dbReference type="EMBL" id="KAH3671167.1"/>
    </source>
</evidence>
<organism evidence="4 5">
    <name type="scientific">Ogataea philodendri</name>
    <dbReference type="NCBI Taxonomy" id="1378263"/>
    <lineage>
        <taxon>Eukaryota</taxon>
        <taxon>Fungi</taxon>
        <taxon>Dikarya</taxon>
        <taxon>Ascomycota</taxon>
        <taxon>Saccharomycotina</taxon>
        <taxon>Pichiomycetes</taxon>
        <taxon>Pichiales</taxon>
        <taxon>Pichiaceae</taxon>
        <taxon>Ogataea</taxon>
    </lineage>
</organism>
<proteinExistence type="predicted"/>
<dbReference type="EMBL" id="JAEUBE010000084">
    <property type="protein sequence ID" value="KAH3671167.1"/>
    <property type="molecule type" value="Genomic_DNA"/>
</dbReference>
<dbReference type="GO" id="GO:0000981">
    <property type="term" value="F:DNA-binding transcription factor activity, RNA polymerase II-specific"/>
    <property type="evidence" value="ECO:0007669"/>
    <property type="project" value="InterPro"/>
</dbReference>
<dbReference type="GeneID" id="70232846"/>
<keyword evidence="5" id="KW-1185">Reference proteome</keyword>
<evidence type="ECO:0000259" key="3">
    <source>
        <dbReference type="PROSITE" id="PS50048"/>
    </source>
</evidence>
<comment type="subcellular location">
    <subcellularLocation>
        <location evidence="1">Nucleus</location>
    </subcellularLocation>
</comment>
<dbReference type="RefSeq" id="XP_046064535.1">
    <property type="nucleotide sequence ID" value="XM_046209021.1"/>
</dbReference>
<dbReference type="PANTHER" id="PTHR37534">
    <property type="entry name" value="TRANSCRIPTIONAL ACTIVATOR PROTEIN UGA3"/>
    <property type="match status" value="1"/>
</dbReference>
<dbReference type="PANTHER" id="PTHR37534:SF46">
    <property type="entry name" value="ZN(II)2CYS6 TRANSCRIPTION FACTOR (EUROFUNG)"/>
    <property type="match status" value="1"/>
</dbReference>
<accession>A0A9P8PG07</accession>
<feature type="domain" description="Zn(2)-C6 fungal-type" evidence="3">
    <location>
        <begin position="11"/>
        <end position="41"/>
    </location>
</feature>
<gene>
    <name evidence="4" type="ORF">OGAPHI_000878</name>
</gene>
<name>A0A9P8PG07_9ASCO</name>
<dbReference type="InterPro" id="IPR001138">
    <property type="entry name" value="Zn2Cys6_DnaBD"/>
</dbReference>
<comment type="caution">
    <text evidence="4">The sequence shown here is derived from an EMBL/GenBank/DDBJ whole genome shotgun (WGS) entry which is preliminary data.</text>
</comment>